<accession>A0ABT0QWP1</accession>
<comment type="subunit">
    <text evidence="2">Forms a heterodimer with MurT.</text>
</comment>
<keyword evidence="2" id="KW-0961">Cell wall biogenesis/degradation</keyword>
<dbReference type="PANTHER" id="PTHR21343:SF9">
    <property type="entry name" value="LIPID II ISOGLUTAMINYL SYNTHASE (GLUTAMINE-HYDROLYZING) SUBUNIT GATD"/>
    <property type="match status" value="1"/>
</dbReference>
<dbReference type="HAMAP" id="MF_02213">
    <property type="entry name" value="Lipid_II_synth_GatD"/>
    <property type="match status" value="1"/>
</dbReference>
<evidence type="ECO:0000259" key="3">
    <source>
        <dbReference type="Pfam" id="PF07685"/>
    </source>
</evidence>
<dbReference type="Proteomes" id="UP001203761">
    <property type="component" value="Unassembled WGS sequence"/>
</dbReference>
<comment type="similarity">
    <text evidence="2">Belongs to the CobB/CobQ family. GatD subfamily.</text>
</comment>
<name>A0ABT0QWP1_9MICO</name>
<dbReference type="SUPFAM" id="SSF52317">
    <property type="entry name" value="Class I glutamine amidotransferase-like"/>
    <property type="match status" value="1"/>
</dbReference>
<gene>
    <name evidence="2" type="primary">gatD</name>
    <name evidence="4" type="ORF">Bequi_01540</name>
</gene>
<evidence type="ECO:0000313" key="5">
    <source>
        <dbReference type="Proteomes" id="UP001203761"/>
    </source>
</evidence>
<dbReference type="InterPro" id="IPR011698">
    <property type="entry name" value="GATase_3"/>
</dbReference>
<feature type="binding site" evidence="2">
    <location>
        <position position="140"/>
    </location>
    <ligand>
        <name>substrate</name>
    </ligand>
</feature>
<reference evidence="4" key="1">
    <citation type="submission" date="2022-02" db="EMBL/GenBank/DDBJ databases">
        <authorList>
            <person name="Lee M."/>
            <person name="Kim S.-J."/>
            <person name="Jung M.-Y."/>
        </authorList>
    </citation>
    <scope>NUCLEOTIDE SEQUENCE</scope>
    <source>
        <strain evidence="4">JHP9</strain>
    </source>
</reference>
<comment type="catalytic activity">
    <reaction evidence="2">
        <text>L-glutamine + H2O = L-glutamate + NH4(+)</text>
        <dbReference type="Rhea" id="RHEA:15889"/>
        <dbReference type="ChEBI" id="CHEBI:15377"/>
        <dbReference type="ChEBI" id="CHEBI:28938"/>
        <dbReference type="ChEBI" id="CHEBI:29985"/>
        <dbReference type="ChEBI" id="CHEBI:58359"/>
        <dbReference type="EC" id="3.5.1.2"/>
    </reaction>
</comment>
<dbReference type="InterPro" id="IPR043702">
    <property type="entry name" value="Lipid_II_synth_GatD"/>
</dbReference>
<keyword evidence="2" id="KW-0436">Ligase</keyword>
<dbReference type="InterPro" id="IPR033949">
    <property type="entry name" value="CobQ_GATase1"/>
</dbReference>
<dbReference type="EMBL" id="JAKNCJ010000001">
    <property type="protein sequence ID" value="MCL6422083.1"/>
    <property type="molecule type" value="Genomic_DNA"/>
</dbReference>
<comment type="pathway">
    <text evidence="2">Cell wall biogenesis; peptidoglycan biosynthesis.</text>
</comment>
<keyword evidence="2" id="KW-0378">Hydrolase</keyword>
<protein>
    <recommendedName>
        <fullName evidence="2">Lipid II isoglutaminyl synthase (glutamine-hydrolyzing) subunit GatD</fullName>
        <ecNumber evidence="2">6.3.5.13</ecNumber>
    </recommendedName>
    <alternativeName>
        <fullName evidence="2">Lipid II isoglutaminyl synthase glutaminase subunit</fullName>
        <ecNumber evidence="2">3.5.1.2</ecNumber>
    </alternativeName>
</protein>
<proteinExistence type="inferred from homology"/>
<keyword evidence="1 2" id="KW-0315">Glutamine amidotransferase</keyword>
<comment type="function">
    <text evidence="2">The lipid II isoglutaminyl synthase complex catalyzes the formation of alpha-D-isoglutamine in the cell wall lipid II stem peptide. The GatD subunit catalyzes the hydrolysis of glutamine to glutamate and ammonia. The resulting ammonia molecule is channeled to the active site of MurT.</text>
</comment>
<dbReference type="PROSITE" id="PS51274">
    <property type="entry name" value="GATASE_COBBQ"/>
    <property type="match status" value="1"/>
</dbReference>
<dbReference type="Pfam" id="PF07685">
    <property type="entry name" value="GATase_3"/>
    <property type="match status" value="1"/>
</dbReference>
<keyword evidence="2" id="KW-0573">Peptidoglycan synthesis</keyword>
<sequence>MSTENGQARGPALRILQLYPEQMNIYGDWGNTLTLQRRAQWAGFEVELLEHEIGGQMPSDVDLVVGGGGQDSGQVAIAPDLRRHGAQLREWAEADVPMLMICGSYQLFGHVFVPAAQDAGSEPLQGISILDVETRGSAQRLIGNLTVRTEQFGEVVGYENHSGLTSLGPDATALGRVAPFGEEDSTAGGNNGADGTEGAISRNVIGTYLHGALLPKNPVLADWLLGKAVLHRTGEDRYRAPEIDESITREARRVAMSRPR</sequence>
<evidence type="ECO:0000313" key="4">
    <source>
        <dbReference type="EMBL" id="MCL6422083.1"/>
    </source>
</evidence>
<feature type="domain" description="CobB/CobQ-like glutamine amidotransferase" evidence="3">
    <location>
        <begin position="15"/>
        <end position="217"/>
    </location>
</feature>
<keyword evidence="5" id="KW-1185">Reference proteome</keyword>
<dbReference type="PANTHER" id="PTHR21343">
    <property type="entry name" value="DETHIOBIOTIN SYNTHETASE"/>
    <property type="match status" value="1"/>
</dbReference>
<dbReference type="Gene3D" id="3.40.50.880">
    <property type="match status" value="1"/>
</dbReference>
<dbReference type="InterPro" id="IPR029062">
    <property type="entry name" value="Class_I_gatase-like"/>
</dbReference>
<keyword evidence="2" id="KW-0133">Cell shape</keyword>
<evidence type="ECO:0000256" key="1">
    <source>
        <dbReference type="ARBA" id="ARBA00022962"/>
    </source>
</evidence>
<comment type="caution">
    <text evidence="4">The sequence shown here is derived from an EMBL/GenBank/DDBJ whole genome shotgun (WGS) entry which is preliminary data.</text>
</comment>
<dbReference type="EC" id="3.5.1.2" evidence="2"/>
<comment type="catalytic activity">
    <reaction evidence="2">
        <text>beta-D-GlcNAc-(1-&gt;4)-Mur2Ac(oyl-L-Ala-gamma-D-Glu-L-Lys-D-Ala-D-Ala)-di-trans,octa-cis-undecaprenyl diphosphate + L-glutamine + ATP + H2O = beta-D-GlcNAc-(1-&gt;4)-Mur2Ac(oyl-L-Ala-D-isoglutaminyl-L-Lys-D-Ala-D-Ala)-di-trans,octa-cis-undecaprenyl diphosphate + L-glutamate + ADP + phosphate + H(+)</text>
        <dbReference type="Rhea" id="RHEA:57928"/>
        <dbReference type="ChEBI" id="CHEBI:15377"/>
        <dbReference type="ChEBI" id="CHEBI:15378"/>
        <dbReference type="ChEBI" id="CHEBI:29985"/>
        <dbReference type="ChEBI" id="CHEBI:30616"/>
        <dbReference type="ChEBI" id="CHEBI:43474"/>
        <dbReference type="ChEBI" id="CHEBI:58359"/>
        <dbReference type="ChEBI" id="CHEBI:60033"/>
        <dbReference type="ChEBI" id="CHEBI:62233"/>
        <dbReference type="ChEBI" id="CHEBI:456216"/>
        <dbReference type="EC" id="6.3.5.13"/>
    </reaction>
</comment>
<dbReference type="RefSeq" id="WP_249736242.1">
    <property type="nucleotide sequence ID" value="NZ_JAKNCJ010000001.1"/>
</dbReference>
<feature type="active site" description="Nucleophile" evidence="2">
    <location>
        <position position="102"/>
    </location>
</feature>
<dbReference type="EC" id="6.3.5.13" evidence="2"/>
<organism evidence="4 5">
    <name type="scientific">Brachybacterium equifaecis</name>
    <dbReference type="NCBI Taxonomy" id="2910770"/>
    <lineage>
        <taxon>Bacteria</taxon>
        <taxon>Bacillati</taxon>
        <taxon>Actinomycetota</taxon>
        <taxon>Actinomycetes</taxon>
        <taxon>Micrococcales</taxon>
        <taxon>Dermabacteraceae</taxon>
        <taxon>Brachybacterium</taxon>
    </lineage>
</organism>
<feature type="active site" evidence="2">
    <location>
        <position position="210"/>
    </location>
</feature>
<dbReference type="CDD" id="cd01750">
    <property type="entry name" value="GATase1_CobQ"/>
    <property type="match status" value="1"/>
</dbReference>
<evidence type="ECO:0000256" key="2">
    <source>
        <dbReference type="HAMAP-Rule" id="MF_02213"/>
    </source>
</evidence>